<name>A0AAV4QSX1_CAEEX</name>
<keyword evidence="2" id="KW-1185">Reference proteome</keyword>
<proteinExistence type="predicted"/>
<reference evidence="1 2" key="1">
    <citation type="submission" date="2021-06" db="EMBL/GenBank/DDBJ databases">
        <title>Caerostris extrusa draft genome.</title>
        <authorList>
            <person name="Kono N."/>
            <person name="Arakawa K."/>
        </authorList>
    </citation>
    <scope>NUCLEOTIDE SEQUENCE [LARGE SCALE GENOMIC DNA]</scope>
</reference>
<dbReference type="EMBL" id="BPLR01006842">
    <property type="protein sequence ID" value="GIY12748.1"/>
    <property type="molecule type" value="Genomic_DNA"/>
</dbReference>
<organism evidence="1 2">
    <name type="scientific">Caerostris extrusa</name>
    <name type="common">Bark spider</name>
    <name type="synonym">Caerostris bankana</name>
    <dbReference type="NCBI Taxonomy" id="172846"/>
    <lineage>
        <taxon>Eukaryota</taxon>
        <taxon>Metazoa</taxon>
        <taxon>Ecdysozoa</taxon>
        <taxon>Arthropoda</taxon>
        <taxon>Chelicerata</taxon>
        <taxon>Arachnida</taxon>
        <taxon>Araneae</taxon>
        <taxon>Araneomorphae</taxon>
        <taxon>Entelegynae</taxon>
        <taxon>Araneoidea</taxon>
        <taxon>Araneidae</taxon>
        <taxon>Caerostris</taxon>
    </lineage>
</organism>
<protein>
    <submittedName>
        <fullName evidence="1">Uncharacterized protein</fullName>
    </submittedName>
</protein>
<dbReference type="AlphaFoldDB" id="A0AAV4QSX1"/>
<gene>
    <name evidence="1" type="ORF">CEXT_510231</name>
</gene>
<sequence length="113" mass="12581">MQKHELYLEYSNSFYKKGQSGSILQNHLVTVSSGIASLLEEQTTFSSLHLETAQETDNRDMLSVASILSLRVLNLISIPIHEQACLLNDSSHIMDQAHQHLKSFGPGIVITCK</sequence>
<evidence type="ECO:0000313" key="1">
    <source>
        <dbReference type="EMBL" id="GIY12748.1"/>
    </source>
</evidence>
<dbReference type="Proteomes" id="UP001054945">
    <property type="component" value="Unassembled WGS sequence"/>
</dbReference>
<accession>A0AAV4QSX1</accession>
<comment type="caution">
    <text evidence="1">The sequence shown here is derived from an EMBL/GenBank/DDBJ whole genome shotgun (WGS) entry which is preliminary data.</text>
</comment>
<evidence type="ECO:0000313" key="2">
    <source>
        <dbReference type="Proteomes" id="UP001054945"/>
    </source>
</evidence>